<keyword evidence="2" id="KW-0808">Transferase</keyword>
<dbReference type="Gene3D" id="3.30.200.20">
    <property type="entry name" value="Phosphorylase Kinase, domain 1"/>
    <property type="match status" value="1"/>
</dbReference>
<dbReference type="RefSeq" id="WP_279252868.1">
    <property type="nucleotide sequence ID" value="NZ_SHNP01000003.1"/>
</dbReference>
<dbReference type="GO" id="GO:0016301">
    <property type="term" value="F:kinase activity"/>
    <property type="evidence" value="ECO:0007669"/>
    <property type="project" value="UniProtKB-KW"/>
</dbReference>
<name>A0ABT3SVM7_9GAMM</name>
<organism evidence="3 4">
    <name type="scientific">Candidatus Seongchinamella marina</name>
    <dbReference type="NCBI Taxonomy" id="2518990"/>
    <lineage>
        <taxon>Bacteria</taxon>
        <taxon>Pseudomonadati</taxon>
        <taxon>Pseudomonadota</taxon>
        <taxon>Gammaproteobacteria</taxon>
        <taxon>Cellvibrionales</taxon>
        <taxon>Halieaceae</taxon>
        <taxon>Seongchinamella</taxon>
    </lineage>
</organism>
<evidence type="ECO:0000313" key="4">
    <source>
        <dbReference type="Proteomes" id="UP001143307"/>
    </source>
</evidence>
<reference evidence="3" key="1">
    <citation type="submission" date="2019-02" db="EMBL/GenBank/DDBJ databases">
        <authorList>
            <person name="Li S.-H."/>
        </authorList>
    </citation>
    <scope>NUCLEOTIDE SEQUENCE</scope>
    <source>
        <strain evidence="3">IMCC8485</strain>
    </source>
</reference>
<dbReference type="PIRSF" id="PIRSF006221">
    <property type="entry name" value="Ketosamine-3-kinase"/>
    <property type="match status" value="1"/>
</dbReference>
<gene>
    <name evidence="3" type="ORF">EYC87_10715</name>
</gene>
<dbReference type="Proteomes" id="UP001143307">
    <property type="component" value="Unassembled WGS sequence"/>
</dbReference>
<dbReference type="PANTHER" id="PTHR12149">
    <property type="entry name" value="FRUCTOSAMINE 3 KINASE-RELATED PROTEIN"/>
    <property type="match status" value="1"/>
</dbReference>
<dbReference type="InterPro" id="IPR011009">
    <property type="entry name" value="Kinase-like_dom_sf"/>
</dbReference>
<evidence type="ECO:0000256" key="1">
    <source>
        <dbReference type="ARBA" id="ARBA00009460"/>
    </source>
</evidence>
<comment type="caution">
    <text evidence="3">The sequence shown here is derived from an EMBL/GenBank/DDBJ whole genome shotgun (WGS) entry which is preliminary data.</text>
</comment>
<dbReference type="Pfam" id="PF03881">
    <property type="entry name" value="Fructosamin_kin"/>
    <property type="match status" value="1"/>
</dbReference>
<keyword evidence="2 3" id="KW-0418">Kinase</keyword>
<keyword evidence="4" id="KW-1185">Reference proteome</keyword>
<dbReference type="Gene3D" id="3.90.1200.10">
    <property type="match status" value="1"/>
</dbReference>
<proteinExistence type="inferred from homology"/>
<comment type="similarity">
    <text evidence="1 2">Belongs to the fructosamine kinase family.</text>
</comment>
<evidence type="ECO:0000256" key="2">
    <source>
        <dbReference type="PIRNR" id="PIRNR006221"/>
    </source>
</evidence>
<dbReference type="EMBL" id="SHNP01000003">
    <property type="protein sequence ID" value="MCX2974053.1"/>
    <property type="molecule type" value="Genomic_DNA"/>
</dbReference>
<accession>A0ABT3SVM7</accession>
<dbReference type="InterPro" id="IPR016477">
    <property type="entry name" value="Fructo-/Ketosamine-3-kinase"/>
</dbReference>
<sequence>MDWEPVERSISKATGRQFKIAKAQSVGGGCINNSFLLAGDDQRYFLKQNSSHHKDMFAAEAKALNVLIGCHCLRAPTPIALGEDSKFSWLALEYLDLAQPAPSTSTALGAGLANLHRNSTRQFGWDQSNFIGTTKQVNNWTGNWVDFYTQQRLGFQLELAKNNGASSGLVDAGHRLMQQTHKLFSNYKPLPALLHGDLWAGNWSACLGGEPVIFDPAIYYGDREADLAMTELFGGFDDRFYQSYRGTWDIDPGYTTRKVLYNLYHVLNHFNLFGGGYATQAMDMIERLNVEAS</sequence>
<evidence type="ECO:0000313" key="3">
    <source>
        <dbReference type="EMBL" id="MCX2974053.1"/>
    </source>
</evidence>
<dbReference type="PANTHER" id="PTHR12149:SF8">
    <property type="entry name" value="PROTEIN-RIBULOSAMINE 3-KINASE"/>
    <property type="match status" value="1"/>
</dbReference>
<protein>
    <submittedName>
        <fullName evidence="3">Fructosamine kinase family protein</fullName>
    </submittedName>
</protein>
<dbReference type="SUPFAM" id="SSF56112">
    <property type="entry name" value="Protein kinase-like (PK-like)"/>
    <property type="match status" value="1"/>
</dbReference>